<dbReference type="Proteomes" id="UP000694383">
    <property type="component" value="Unplaced"/>
</dbReference>
<keyword evidence="8 9" id="KW-0472">Membrane</keyword>
<evidence type="ECO:0000256" key="4">
    <source>
        <dbReference type="ARBA" id="ARBA00022692"/>
    </source>
</evidence>
<comment type="subcellular location">
    <subcellularLocation>
        <location evidence="1">Membrane</location>
        <topology evidence="1">Single-pass type I membrane protein</topology>
    </subcellularLocation>
</comment>
<dbReference type="GO" id="GO:0006811">
    <property type="term" value="P:monoatomic ion transport"/>
    <property type="evidence" value="ECO:0007669"/>
    <property type="project" value="UniProtKB-KW"/>
</dbReference>
<dbReference type="Pfam" id="PF02038">
    <property type="entry name" value="ATP1G1_PLM_MAT8"/>
    <property type="match status" value="1"/>
</dbReference>
<evidence type="ECO:0000256" key="8">
    <source>
        <dbReference type="ARBA" id="ARBA00023136"/>
    </source>
</evidence>
<keyword evidence="7 9" id="KW-0406">Ion transport</keyword>
<evidence type="ECO:0000256" key="6">
    <source>
        <dbReference type="ARBA" id="ARBA00022989"/>
    </source>
</evidence>
<dbReference type="GO" id="GO:0016020">
    <property type="term" value="C:membrane"/>
    <property type="evidence" value="ECO:0007669"/>
    <property type="project" value="UniProtKB-SubCell"/>
</dbReference>
<comment type="similarity">
    <text evidence="2 9">Belongs to the FXYD family.</text>
</comment>
<dbReference type="GeneTree" id="ENSGT00940000175477"/>
<evidence type="ECO:0000256" key="5">
    <source>
        <dbReference type="ARBA" id="ARBA00022729"/>
    </source>
</evidence>
<dbReference type="InterPro" id="IPR000272">
    <property type="entry name" value="Ion-transport_regulator_FXYD"/>
</dbReference>
<keyword evidence="4 9" id="KW-0812">Transmembrane</keyword>
<organism evidence="11 12">
    <name type="scientific">Oryzias sinensis</name>
    <name type="common">Chinese medaka</name>
    <dbReference type="NCBI Taxonomy" id="183150"/>
    <lineage>
        <taxon>Eukaryota</taxon>
        <taxon>Metazoa</taxon>
        <taxon>Chordata</taxon>
        <taxon>Craniata</taxon>
        <taxon>Vertebrata</taxon>
        <taxon>Euteleostomi</taxon>
        <taxon>Actinopterygii</taxon>
        <taxon>Neopterygii</taxon>
        <taxon>Teleostei</taxon>
        <taxon>Neoteleostei</taxon>
        <taxon>Acanthomorphata</taxon>
        <taxon>Ovalentaria</taxon>
        <taxon>Atherinomorphae</taxon>
        <taxon>Beloniformes</taxon>
        <taxon>Adrianichthyidae</taxon>
        <taxon>Oryziinae</taxon>
        <taxon>Oryzias</taxon>
    </lineage>
</organism>
<dbReference type="PANTHER" id="PTHR14132">
    <property type="entry name" value="SODIUM/POTASSIUM-TRANSPORTING ATPASE SUBUNIT GAMMA"/>
    <property type="match status" value="1"/>
</dbReference>
<reference evidence="11" key="1">
    <citation type="submission" date="2025-08" db="UniProtKB">
        <authorList>
            <consortium name="Ensembl"/>
        </authorList>
    </citation>
    <scope>IDENTIFICATION</scope>
</reference>
<sequence length="89" mass="10011">MDLIVLVAFSSWLAPAFASAADYDKDHDSAFHYDYESLRIGGMVFAVVLFLLGIFLIVSKYGQFEKRCHHPGISAPSLKYKQPRKGDEL</sequence>
<dbReference type="InterPro" id="IPR047297">
    <property type="entry name" value="FXYD_motif"/>
</dbReference>
<feature type="chain" id="PRO_5034666366" description="FXYD domain-containing ion transport regulator" evidence="9">
    <location>
        <begin position="19"/>
        <end position="89"/>
    </location>
</feature>
<evidence type="ECO:0000313" key="12">
    <source>
        <dbReference type="Proteomes" id="UP000694383"/>
    </source>
</evidence>
<protein>
    <recommendedName>
        <fullName evidence="9">FXYD domain-containing ion transport regulator</fullName>
    </recommendedName>
</protein>
<keyword evidence="3 9" id="KW-0813">Transport</keyword>
<evidence type="ECO:0000256" key="7">
    <source>
        <dbReference type="ARBA" id="ARBA00023065"/>
    </source>
</evidence>
<keyword evidence="12" id="KW-1185">Reference proteome</keyword>
<feature type="transmembrane region" description="Helical" evidence="9">
    <location>
        <begin position="40"/>
        <end position="58"/>
    </location>
</feature>
<dbReference type="Ensembl" id="ENSOSIT00000025521.1">
    <property type="protein sequence ID" value="ENSOSIP00000024166.1"/>
    <property type="gene ID" value="ENSOSIG00000012712.1"/>
</dbReference>
<name>A0A8C7YAQ5_9TELE</name>
<evidence type="ECO:0000256" key="3">
    <source>
        <dbReference type="ARBA" id="ARBA00022448"/>
    </source>
</evidence>
<dbReference type="GO" id="GO:0017080">
    <property type="term" value="F:sodium channel regulator activity"/>
    <property type="evidence" value="ECO:0007669"/>
    <property type="project" value="TreeGrafter"/>
</dbReference>
<reference evidence="11" key="2">
    <citation type="submission" date="2025-09" db="UniProtKB">
        <authorList>
            <consortium name="Ensembl"/>
        </authorList>
    </citation>
    <scope>IDENTIFICATION</scope>
</reference>
<feature type="signal peptide" evidence="9">
    <location>
        <begin position="1"/>
        <end position="18"/>
    </location>
</feature>
<evidence type="ECO:0000256" key="10">
    <source>
        <dbReference type="SAM" id="MobiDB-lite"/>
    </source>
</evidence>
<feature type="region of interest" description="Disordered" evidence="10">
    <location>
        <begin position="70"/>
        <end position="89"/>
    </location>
</feature>
<keyword evidence="5 9" id="KW-0732">Signal</keyword>
<evidence type="ECO:0000313" key="11">
    <source>
        <dbReference type="Ensembl" id="ENSOSIP00000024166.1"/>
    </source>
</evidence>
<evidence type="ECO:0000256" key="2">
    <source>
        <dbReference type="ARBA" id="ARBA00005948"/>
    </source>
</evidence>
<dbReference type="GO" id="GO:0043269">
    <property type="term" value="P:regulation of monoatomic ion transport"/>
    <property type="evidence" value="ECO:0007669"/>
    <property type="project" value="InterPro"/>
</dbReference>
<dbReference type="AlphaFoldDB" id="A0A8C7YAQ5"/>
<evidence type="ECO:0000256" key="1">
    <source>
        <dbReference type="ARBA" id="ARBA00004479"/>
    </source>
</evidence>
<dbReference type="Gene3D" id="1.20.5.780">
    <property type="entry name" value="Single helix bin"/>
    <property type="match status" value="1"/>
</dbReference>
<dbReference type="CDD" id="cd20324">
    <property type="entry name" value="FXYD6"/>
    <property type="match status" value="1"/>
</dbReference>
<dbReference type="PANTHER" id="PTHR14132:SF15">
    <property type="entry name" value="FXYD DOMAIN-CONTAINING ION TRANSPORT REGULATOR 6-RELATED"/>
    <property type="match status" value="1"/>
</dbReference>
<dbReference type="PROSITE" id="PS01310">
    <property type="entry name" value="FXYD"/>
    <property type="match status" value="1"/>
</dbReference>
<accession>A0A8C7YAQ5</accession>
<evidence type="ECO:0000256" key="9">
    <source>
        <dbReference type="RuleBase" id="RU364131"/>
    </source>
</evidence>
<keyword evidence="6 9" id="KW-1133">Transmembrane helix</keyword>
<proteinExistence type="inferred from homology"/>